<keyword evidence="9" id="KW-1185">Reference proteome</keyword>
<dbReference type="PANTHER" id="PTHR43124">
    <property type="entry name" value="PURINE EFFLUX PUMP PBUE"/>
    <property type="match status" value="1"/>
</dbReference>
<keyword evidence="2" id="KW-1003">Cell membrane</keyword>
<evidence type="ECO:0000256" key="2">
    <source>
        <dbReference type="ARBA" id="ARBA00022475"/>
    </source>
</evidence>
<gene>
    <name evidence="8" type="ORF">G3570_14155</name>
</gene>
<dbReference type="AlphaFoldDB" id="A0A6M1T4S2"/>
<dbReference type="Gene3D" id="1.20.1250.20">
    <property type="entry name" value="MFS general substrate transporter like domains"/>
    <property type="match status" value="2"/>
</dbReference>
<keyword evidence="5 6" id="KW-0472">Membrane</keyword>
<feature type="transmembrane region" description="Helical" evidence="6">
    <location>
        <begin position="290"/>
        <end position="310"/>
    </location>
</feature>
<comment type="caution">
    <text evidence="8">The sequence shown here is derived from an EMBL/GenBank/DDBJ whole genome shotgun (WGS) entry which is preliminary data.</text>
</comment>
<evidence type="ECO:0000256" key="5">
    <source>
        <dbReference type="ARBA" id="ARBA00023136"/>
    </source>
</evidence>
<feature type="transmembrane region" description="Helical" evidence="6">
    <location>
        <begin position="235"/>
        <end position="255"/>
    </location>
</feature>
<keyword evidence="3 6" id="KW-0812">Transmembrane</keyword>
<dbReference type="GO" id="GO:0005886">
    <property type="term" value="C:plasma membrane"/>
    <property type="evidence" value="ECO:0007669"/>
    <property type="project" value="UniProtKB-SubCell"/>
</dbReference>
<comment type="subcellular location">
    <subcellularLocation>
        <location evidence="1">Cell membrane</location>
        <topology evidence="1">Multi-pass membrane protein</topology>
    </subcellularLocation>
</comment>
<feature type="transmembrane region" description="Helical" evidence="6">
    <location>
        <begin position="69"/>
        <end position="87"/>
    </location>
</feature>
<evidence type="ECO:0000256" key="6">
    <source>
        <dbReference type="SAM" id="Phobius"/>
    </source>
</evidence>
<dbReference type="InterPro" id="IPR036259">
    <property type="entry name" value="MFS_trans_sf"/>
</dbReference>
<evidence type="ECO:0000256" key="3">
    <source>
        <dbReference type="ARBA" id="ARBA00022692"/>
    </source>
</evidence>
<feature type="domain" description="Major facilitator superfamily (MFS) profile" evidence="7">
    <location>
        <begin position="4"/>
        <end position="380"/>
    </location>
</feature>
<feature type="transmembrane region" description="Helical" evidence="6">
    <location>
        <begin position="262"/>
        <end position="284"/>
    </location>
</feature>
<evidence type="ECO:0000259" key="7">
    <source>
        <dbReference type="PROSITE" id="PS50850"/>
    </source>
</evidence>
<dbReference type="InterPro" id="IPR011701">
    <property type="entry name" value="MFS"/>
</dbReference>
<evidence type="ECO:0000256" key="1">
    <source>
        <dbReference type="ARBA" id="ARBA00004651"/>
    </source>
</evidence>
<dbReference type="SUPFAM" id="SSF103473">
    <property type="entry name" value="MFS general substrate transporter"/>
    <property type="match status" value="1"/>
</dbReference>
<dbReference type="Proteomes" id="UP000473278">
    <property type="component" value="Unassembled WGS sequence"/>
</dbReference>
<dbReference type="InterPro" id="IPR050189">
    <property type="entry name" value="MFS_Efflux_Transporters"/>
</dbReference>
<dbReference type="InterPro" id="IPR020846">
    <property type="entry name" value="MFS_dom"/>
</dbReference>
<dbReference type="PROSITE" id="PS50850">
    <property type="entry name" value="MFS"/>
    <property type="match status" value="1"/>
</dbReference>
<dbReference type="GO" id="GO:0022857">
    <property type="term" value="F:transmembrane transporter activity"/>
    <property type="evidence" value="ECO:0007669"/>
    <property type="project" value="InterPro"/>
</dbReference>
<feature type="transmembrane region" description="Helical" evidence="6">
    <location>
        <begin position="202"/>
        <end position="223"/>
    </location>
</feature>
<feature type="transmembrane region" description="Helical" evidence="6">
    <location>
        <begin position="128"/>
        <end position="150"/>
    </location>
</feature>
<feature type="transmembrane region" description="Helical" evidence="6">
    <location>
        <begin position="331"/>
        <end position="353"/>
    </location>
</feature>
<evidence type="ECO:0000313" key="8">
    <source>
        <dbReference type="EMBL" id="NGP77787.1"/>
    </source>
</evidence>
<feature type="transmembrane region" description="Helical" evidence="6">
    <location>
        <begin position="359"/>
        <end position="378"/>
    </location>
</feature>
<evidence type="ECO:0000256" key="4">
    <source>
        <dbReference type="ARBA" id="ARBA00022989"/>
    </source>
</evidence>
<feature type="transmembrane region" description="Helical" evidence="6">
    <location>
        <begin position="156"/>
        <end position="181"/>
    </location>
</feature>
<dbReference type="Pfam" id="PF07690">
    <property type="entry name" value="MFS_1"/>
    <property type="match status" value="1"/>
</dbReference>
<dbReference type="PANTHER" id="PTHR43124:SF6">
    <property type="entry name" value="TRANSPORTER ARAJ-RELATED"/>
    <property type="match status" value="1"/>
</dbReference>
<proteinExistence type="predicted"/>
<name>A0A6M1T4S2_9BACT</name>
<organism evidence="8 9">
    <name type="scientific">Halalkalibaculum roseum</name>
    <dbReference type="NCBI Taxonomy" id="2709311"/>
    <lineage>
        <taxon>Bacteria</taxon>
        <taxon>Pseudomonadati</taxon>
        <taxon>Balneolota</taxon>
        <taxon>Balneolia</taxon>
        <taxon>Balneolales</taxon>
        <taxon>Balneolaceae</taxon>
        <taxon>Halalkalibaculum</taxon>
    </lineage>
</organism>
<dbReference type="CDD" id="cd17324">
    <property type="entry name" value="MFS_NepI_like"/>
    <property type="match status" value="1"/>
</dbReference>
<sequence length="409" mass="43717">MRKALYALALGGFGIGMTEFVIMGILPEVAKSMSISIPKAGHFISAYALGVVIGAPTLTLLSNRFQKKIVLISLMAWFALFNTLTAFSGTYEIMLVTRFFSGLPHGAFFGVGAVVAGRLSANGKEAQAVAVMFGGLTIANIIGVPLGTYIGQHIDWRITFALVGLIGLGTMLSLFFWMPALPNKSGPGLIKQMGLLKRKEPWMVLMVTAIGTGGFFAWYSYIAPLLIQVTGFEEYLVIYILVIAGLGMTAGNMIGGKLADRYSPVTATSILLFVMSFSLLLFTFLAGSKIAVLIMTFALGTVSFSIAAPVQMLMIRASKGAEELGSSFNQAAFNIANALGAFLGGIPISLGYGFLSANWVGALLALSGALIAGSVMLSQTNTLIGFNRLLIRFKWYLFRRYILLAPTRS</sequence>
<accession>A0A6M1T4S2</accession>
<protein>
    <submittedName>
        <fullName evidence="8">MFS transporter</fullName>
    </submittedName>
</protein>
<evidence type="ECO:0000313" key="9">
    <source>
        <dbReference type="Proteomes" id="UP000473278"/>
    </source>
</evidence>
<reference evidence="8 9" key="1">
    <citation type="submission" date="2020-02" db="EMBL/GenBank/DDBJ databases">
        <title>Balneolaceae bacterium YR4-1, complete genome.</title>
        <authorList>
            <person name="Li Y."/>
            <person name="Wu S."/>
        </authorList>
    </citation>
    <scope>NUCLEOTIDE SEQUENCE [LARGE SCALE GENOMIC DNA]</scope>
    <source>
        <strain evidence="8 9">YR4-1</strain>
    </source>
</reference>
<keyword evidence="4 6" id="KW-1133">Transmembrane helix</keyword>
<dbReference type="EMBL" id="JAALLT010000004">
    <property type="protein sequence ID" value="NGP77787.1"/>
    <property type="molecule type" value="Genomic_DNA"/>
</dbReference>
<feature type="transmembrane region" description="Helical" evidence="6">
    <location>
        <begin position="44"/>
        <end position="62"/>
    </location>
</feature>